<reference evidence="12 13" key="1">
    <citation type="journal article" date="2024" name="Plant J.">
        <title>Genome sequences and population genomics reveal climatic adaptation and genomic divergence between two closely related sweetgum species.</title>
        <authorList>
            <person name="Xu W.Q."/>
            <person name="Ren C.Q."/>
            <person name="Zhang X.Y."/>
            <person name="Comes H.P."/>
            <person name="Liu X.H."/>
            <person name="Li Y.G."/>
            <person name="Kettle C.J."/>
            <person name="Jalonen R."/>
            <person name="Gaisberger H."/>
            <person name="Ma Y.Z."/>
            <person name="Qiu Y.X."/>
        </authorList>
    </citation>
    <scope>NUCLEOTIDE SEQUENCE [LARGE SCALE GENOMIC DNA]</scope>
    <source>
        <strain evidence="12">Hangzhou</strain>
    </source>
</reference>
<dbReference type="PANTHER" id="PTHR26374">
    <property type="entry name" value="ZINC FINGER PROTEIN ZAT5"/>
    <property type="match status" value="1"/>
</dbReference>
<keyword evidence="7" id="KW-0804">Transcription</keyword>
<dbReference type="Proteomes" id="UP001415857">
    <property type="component" value="Unassembled WGS sequence"/>
</dbReference>
<dbReference type="EMBL" id="JBBPBK010000008">
    <property type="protein sequence ID" value="KAK9279830.1"/>
    <property type="molecule type" value="Genomic_DNA"/>
</dbReference>
<evidence type="ECO:0000256" key="3">
    <source>
        <dbReference type="ARBA" id="ARBA00022737"/>
    </source>
</evidence>
<evidence type="ECO:0000256" key="5">
    <source>
        <dbReference type="ARBA" id="ARBA00022833"/>
    </source>
</evidence>
<dbReference type="InterPro" id="IPR036236">
    <property type="entry name" value="Znf_C2H2_sf"/>
</dbReference>
<evidence type="ECO:0000256" key="6">
    <source>
        <dbReference type="ARBA" id="ARBA00023015"/>
    </source>
</evidence>
<evidence type="ECO:0000259" key="11">
    <source>
        <dbReference type="PROSITE" id="PS50157"/>
    </source>
</evidence>
<dbReference type="SMART" id="SM00355">
    <property type="entry name" value="ZnF_C2H2"/>
    <property type="match status" value="2"/>
</dbReference>
<accession>A0AAP0RPE0</accession>
<dbReference type="Pfam" id="PF13912">
    <property type="entry name" value="zf-C2H2_6"/>
    <property type="match status" value="2"/>
</dbReference>
<evidence type="ECO:0000256" key="10">
    <source>
        <dbReference type="SAM" id="MobiDB-lite"/>
    </source>
</evidence>
<evidence type="ECO:0000256" key="2">
    <source>
        <dbReference type="ARBA" id="ARBA00022723"/>
    </source>
</evidence>
<feature type="domain" description="C2H2-type" evidence="11">
    <location>
        <begin position="14"/>
        <end position="41"/>
    </location>
</feature>
<keyword evidence="13" id="KW-1185">Reference proteome</keyword>
<dbReference type="InterPro" id="IPR013087">
    <property type="entry name" value="Znf_C2H2_type"/>
</dbReference>
<dbReference type="AlphaFoldDB" id="A0AAP0RPE0"/>
<dbReference type="GO" id="GO:0008270">
    <property type="term" value="F:zinc ion binding"/>
    <property type="evidence" value="ECO:0007669"/>
    <property type="project" value="UniProtKB-KW"/>
</dbReference>
<evidence type="ECO:0000313" key="13">
    <source>
        <dbReference type="Proteomes" id="UP001415857"/>
    </source>
</evidence>
<dbReference type="PROSITE" id="PS00028">
    <property type="entry name" value="ZINC_FINGER_C2H2_1"/>
    <property type="match status" value="2"/>
</dbReference>
<comment type="caution">
    <text evidence="12">The sequence shown here is derived from an EMBL/GenBank/DDBJ whole genome shotgun (WGS) entry which is preliminary data.</text>
</comment>
<evidence type="ECO:0000256" key="4">
    <source>
        <dbReference type="ARBA" id="ARBA00022771"/>
    </source>
</evidence>
<evidence type="ECO:0000256" key="7">
    <source>
        <dbReference type="ARBA" id="ARBA00023163"/>
    </source>
</evidence>
<keyword evidence="2" id="KW-0479">Metal-binding</keyword>
<keyword evidence="3" id="KW-0677">Repeat</keyword>
<proteinExistence type="predicted"/>
<dbReference type="PROSITE" id="PS50157">
    <property type="entry name" value="ZINC_FINGER_C2H2_2"/>
    <property type="match status" value="2"/>
</dbReference>
<sequence>MATTTTSKAGFFVYACKTCNRTFPSFQALGGHRASHKKPKAMVESKKMAVMATAADDFEEREFDKTNTTTLSLQIPNKALHGNKSNKVHECSICGSEFTSGQALGGHMRRHRTSTIGNQIGIMTMDASTTTTTTESRDTEKPRSILSLDLNLPAPEDDHHRFASNQQPLVFSAYGLGGLPLLRPKKKKKERERKDSYAIDVNY</sequence>
<dbReference type="PANTHER" id="PTHR26374:SF461">
    <property type="entry name" value="C2H2-TYPE ZINC FINGER PROTEIN"/>
    <property type="match status" value="1"/>
</dbReference>
<name>A0AAP0RPE0_LIQFO</name>
<keyword evidence="8" id="KW-0539">Nucleus</keyword>
<evidence type="ECO:0000256" key="9">
    <source>
        <dbReference type="PROSITE-ProRule" id="PRU00042"/>
    </source>
</evidence>
<gene>
    <name evidence="12" type="ORF">L1049_013512</name>
</gene>
<evidence type="ECO:0000256" key="1">
    <source>
        <dbReference type="ARBA" id="ARBA00004123"/>
    </source>
</evidence>
<comment type="subcellular location">
    <subcellularLocation>
        <location evidence="1">Nucleus</location>
    </subcellularLocation>
</comment>
<keyword evidence="5" id="KW-0862">Zinc</keyword>
<feature type="region of interest" description="Disordered" evidence="10">
    <location>
        <begin position="184"/>
        <end position="203"/>
    </location>
</feature>
<protein>
    <recommendedName>
        <fullName evidence="11">C2H2-type domain-containing protein</fullName>
    </recommendedName>
</protein>
<feature type="domain" description="C2H2-type" evidence="11">
    <location>
        <begin position="89"/>
        <end position="116"/>
    </location>
</feature>
<organism evidence="12 13">
    <name type="scientific">Liquidambar formosana</name>
    <name type="common">Formosan gum</name>
    <dbReference type="NCBI Taxonomy" id="63359"/>
    <lineage>
        <taxon>Eukaryota</taxon>
        <taxon>Viridiplantae</taxon>
        <taxon>Streptophyta</taxon>
        <taxon>Embryophyta</taxon>
        <taxon>Tracheophyta</taxon>
        <taxon>Spermatophyta</taxon>
        <taxon>Magnoliopsida</taxon>
        <taxon>eudicotyledons</taxon>
        <taxon>Gunneridae</taxon>
        <taxon>Pentapetalae</taxon>
        <taxon>Saxifragales</taxon>
        <taxon>Altingiaceae</taxon>
        <taxon>Liquidambar</taxon>
    </lineage>
</organism>
<dbReference type="SUPFAM" id="SSF57667">
    <property type="entry name" value="beta-beta-alpha zinc fingers"/>
    <property type="match status" value="1"/>
</dbReference>
<dbReference type="Gene3D" id="3.30.160.60">
    <property type="entry name" value="Classic Zinc Finger"/>
    <property type="match status" value="1"/>
</dbReference>
<keyword evidence="4 9" id="KW-0863">Zinc-finger</keyword>
<dbReference type="GO" id="GO:0005634">
    <property type="term" value="C:nucleus"/>
    <property type="evidence" value="ECO:0007669"/>
    <property type="project" value="UniProtKB-SubCell"/>
</dbReference>
<evidence type="ECO:0000256" key="8">
    <source>
        <dbReference type="ARBA" id="ARBA00023242"/>
    </source>
</evidence>
<evidence type="ECO:0000313" key="12">
    <source>
        <dbReference type="EMBL" id="KAK9279830.1"/>
    </source>
</evidence>
<keyword evidence="6" id="KW-0805">Transcription regulation</keyword>